<dbReference type="EMBL" id="AP025593">
    <property type="protein sequence ID" value="BDG15716.1"/>
    <property type="molecule type" value="Genomic_DNA"/>
</dbReference>
<organism evidence="1 2">
    <name type="scientific">Thermus brockianus</name>
    <dbReference type="NCBI Taxonomy" id="56956"/>
    <lineage>
        <taxon>Bacteria</taxon>
        <taxon>Thermotogati</taxon>
        <taxon>Deinococcota</taxon>
        <taxon>Deinococci</taxon>
        <taxon>Thermales</taxon>
        <taxon>Thermaceae</taxon>
        <taxon>Thermus</taxon>
    </lineage>
</organism>
<keyword evidence="2" id="KW-1185">Reference proteome</keyword>
<evidence type="ECO:0000313" key="1">
    <source>
        <dbReference type="EMBL" id="BDG15716.1"/>
    </source>
</evidence>
<gene>
    <name evidence="1" type="ORF">TbrSNM41_04500</name>
</gene>
<dbReference type="Proteomes" id="UP000831120">
    <property type="component" value="Chromosome"/>
</dbReference>
<name>A0ABM7XHE2_THEBO</name>
<protein>
    <submittedName>
        <fullName evidence="1">Uncharacterized protein</fullName>
    </submittedName>
</protein>
<accession>A0ABM7XHE2</accession>
<proteinExistence type="predicted"/>
<sequence length="76" mass="8974">MVPVYPARLRAMELFALLGLLLLAYLLWPRRPACCPRCGLPRGLAEEVRRYRRFCPHVAFRACPFDPRKGTYRLRR</sequence>
<reference evidence="1 2" key="1">
    <citation type="journal article" date="2022" name="Microbiol. Resour. Announc.">
        <title>Complete Genome Sequences of Thermus Strains Isolated from Senami Hot Spring in Japan.</title>
        <authorList>
            <person name="Miyazaki K."/>
        </authorList>
    </citation>
    <scope>NUCLEOTIDE SEQUENCE [LARGE SCALE GENOMIC DNA]</scope>
    <source>
        <strain evidence="1 2">SNM4-1</strain>
    </source>
</reference>
<evidence type="ECO:0000313" key="2">
    <source>
        <dbReference type="Proteomes" id="UP000831120"/>
    </source>
</evidence>